<feature type="compositionally biased region" description="Basic and acidic residues" evidence="1">
    <location>
        <begin position="106"/>
        <end position="122"/>
    </location>
</feature>
<evidence type="ECO:0000259" key="2">
    <source>
        <dbReference type="PROSITE" id="PS51184"/>
    </source>
</evidence>
<feature type="region of interest" description="Disordered" evidence="1">
    <location>
        <begin position="1"/>
        <end position="73"/>
    </location>
</feature>
<dbReference type="InterPro" id="IPR014710">
    <property type="entry name" value="RmlC-like_jellyroll"/>
</dbReference>
<gene>
    <name evidence="3" type="ORF">ACHAWU_005191</name>
</gene>
<evidence type="ECO:0000313" key="4">
    <source>
        <dbReference type="Proteomes" id="UP001530293"/>
    </source>
</evidence>
<dbReference type="InterPro" id="IPR003347">
    <property type="entry name" value="JmjC_dom"/>
</dbReference>
<keyword evidence="4" id="KW-1185">Reference proteome</keyword>
<dbReference type="PANTHER" id="PTHR12461:SF105">
    <property type="entry name" value="HYPOXIA-INDUCIBLE FACTOR 1-ALPHA INHIBITOR"/>
    <property type="match status" value="1"/>
</dbReference>
<feature type="domain" description="JmjC" evidence="2">
    <location>
        <begin position="328"/>
        <end position="542"/>
    </location>
</feature>
<comment type="caution">
    <text evidence="3">The sequence shown here is derived from an EMBL/GenBank/DDBJ whole genome shotgun (WGS) entry which is preliminary data.</text>
</comment>
<dbReference type="InterPro" id="IPR041667">
    <property type="entry name" value="Cupin_8"/>
</dbReference>
<feature type="compositionally biased region" description="Polar residues" evidence="1">
    <location>
        <begin position="1"/>
        <end position="10"/>
    </location>
</feature>
<protein>
    <recommendedName>
        <fullName evidence="2">JmjC domain-containing protein</fullName>
    </recommendedName>
</protein>
<dbReference type="SUPFAM" id="SSF51197">
    <property type="entry name" value="Clavaminate synthase-like"/>
    <property type="match status" value="1"/>
</dbReference>
<name>A0ABD3MEN1_9STRA</name>
<dbReference type="PANTHER" id="PTHR12461">
    <property type="entry name" value="HYPOXIA-INDUCIBLE FACTOR 1 ALPHA INHIBITOR-RELATED"/>
    <property type="match status" value="1"/>
</dbReference>
<evidence type="ECO:0000313" key="3">
    <source>
        <dbReference type="EMBL" id="KAL3761054.1"/>
    </source>
</evidence>
<dbReference type="EMBL" id="JALLBG020000161">
    <property type="protein sequence ID" value="KAL3761054.1"/>
    <property type="molecule type" value="Genomic_DNA"/>
</dbReference>
<dbReference type="AlphaFoldDB" id="A0ABD3MEN1"/>
<dbReference type="Gene3D" id="2.60.120.10">
    <property type="entry name" value="Jelly Rolls"/>
    <property type="match status" value="1"/>
</dbReference>
<feature type="compositionally biased region" description="Low complexity" evidence="1">
    <location>
        <begin position="34"/>
        <end position="48"/>
    </location>
</feature>
<dbReference type="Proteomes" id="UP001530293">
    <property type="component" value="Unassembled WGS sequence"/>
</dbReference>
<reference evidence="3 4" key="1">
    <citation type="submission" date="2024-10" db="EMBL/GenBank/DDBJ databases">
        <title>Updated reference genomes for cyclostephanoid diatoms.</title>
        <authorList>
            <person name="Roberts W.R."/>
            <person name="Alverson A.J."/>
        </authorList>
    </citation>
    <scope>NUCLEOTIDE SEQUENCE [LARGE SCALE GENOMIC DNA]</scope>
    <source>
        <strain evidence="3 4">AJA232-27</strain>
    </source>
</reference>
<accession>A0ABD3MEN1</accession>
<evidence type="ECO:0000256" key="1">
    <source>
        <dbReference type="SAM" id="MobiDB-lite"/>
    </source>
</evidence>
<dbReference type="Pfam" id="PF13621">
    <property type="entry name" value="Cupin_8"/>
    <property type="match status" value="1"/>
</dbReference>
<feature type="region of interest" description="Disordered" evidence="1">
    <location>
        <begin position="103"/>
        <end position="131"/>
    </location>
</feature>
<dbReference type="PROSITE" id="PS51184">
    <property type="entry name" value="JMJC"/>
    <property type="match status" value="1"/>
</dbReference>
<organism evidence="3 4">
    <name type="scientific">Discostella pseudostelligera</name>
    <dbReference type="NCBI Taxonomy" id="259834"/>
    <lineage>
        <taxon>Eukaryota</taxon>
        <taxon>Sar</taxon>
        <taxon>Stramenopiles</taxon>
        <taxon>Ochrophyta</taxon>
        <taxon>Bacillariophyta</taxon>
        <taxon>Coscinodiscophyceae</taxon>
        <taxon>Thalassiosirophycidae</taxon>
        <taxon>Stephanodiscales</taxon>
        <taxon>Stephanodiscaceae</taxon>
        <taxon>Discostella</taxon>
    </lineage>
</organism>
<sequence length="777" mass="87508">MISEQPSTSRLDLEHGLPPDPGYDHPGCIDVLLPASQSQPSPSNNSAATPNLLSAGCSPQARRRRHPYATTPSYPIELYDDERLMPIIVPAAEQQCEYHLNKKRRNDAEQRQYQHDVRRSSNDDDSYSGSRHRAHWNAFRKYLERYKPVKIQDVALFREDRFTNTTTFTNNSERGKSNANSGRPVALSSDIHSLPPHILDMEITVQCAFHSPSSPPSTTTTNGTSINNICNKQQPLSAQEIDMAMSSSYTNTIDLQQFIPTFMGQEDQVTTEMSLREAIEWNNPASSSMAVCVAQLPIATAAERISGIDCDGDCDQIDNHHDDDHRSIRLRLDGTIEQFPSNCTANGDNALMSHLSLMLCLPSYLLLGVTNANDDDEGTAHKDDANNTNAIVIQSVNLWHAPQTCCTNVHYDDHDNLLIVTEGTKTVELCPPGCIRASGIYSEHANHPALLRKLVRRVHCHRDDGNNRRDEDEESTQSEIEVTRNLKKKRTHIISISAGEALYIPSGWWHRVESTPSSSNVGCTAINVWFDYKHSSRSNVPKHMLPFQLRCVARRYYEMHADHAANVLLERKRRQARVVQLICDDDVPAKGSSINLELGWELLKGKGSASQNDIKAFCNTFSESWTRLMNEFDTADESSTQSMAYETVDRFRSQLDYFLLHLNLRDTGHVKALVQLWTALPLSGNGIARDEDRLFSKLILELSPESCFIVTQAWERHASRTDDCAKQAEVSFKHFFELAGGGEWEKKHSATTSIVYHYEYMSNDQHGFVQLDESGAY</sequence>
<proteinExistence type="predicted"/>